<comment type="caution">
    <text evidence="5">The sequence shown here is derived from an EMBL/GenBank/DDBJ whole genome shotgun (WGS) entry which is preliminary data.</text>
</comment>
<dbReference type="GO" id="GO:0016756">
    <property type="term" value="F:glutathione gamma-glutamylcysteinyltransferase activity"/>
    <property type="evidence" value="ECO:0007669"/>
    <property type="project" value="UniProtKB-EC"/>
</dbReference>
<keyword evidence="6" id="KW-1185">Reference proteome</keyword>
<name>A0A1V9ZNU8_9STRA</name>
<dbReference type="Proteomes" id="UP000243217">
    <property type="component" value="Unassembled WGS sequence"/>
</dbReference>
<dbReference type="InterPro" id="IPR007719">
    <property type="entry name" value="PCS_N"/>
</dbReference>
<keyword evidence="3" id="KW-0812">Transmembrane</keyword>
<evidence type="ECO:0000313" key="5">
    <source>
        <dbReference type="EMBL" id="OQR99664.1"/>
    </source>
</evidence>
<dbReference type="EC" id="2.3.2.15" evidence="1"/>
<dbReference type="GO" id="GO:0046872">
    <property type="term" value="F:metal ion binding"/>
    <property type="evidence" value="ECO:0007669"/>
    <property type="project" value="InterPro"/>
</dbReference>
<dbReference type="EMBL" id="JNBS01001791">
    <property type="protein sequence ID" value="OQR99664.1"/>
    <property type="molecule type" value="Genomic_DNA"/>
</dbReference>
<feature type="transmembrane region" description="Helical" evidence="3">
    <location>
        <begin position="24"/>
        <end position="44"/>
    </location>
</feature>
<evidence type="ECO:0000259" key="4">
    <source>
        <dbReference type="Pfam" id="PF05023"/>
    </source>
</evidence>
<gene>
    <name evidence="5" type="ORF">THRCLA_21799</name>
</gene>
<protein>
    <recommendedName>
        <fullName evidence="1">glutathione gamma-glutamylcysteinyltransferase</fullName>
        <ecNumber evidence="1">2.3.2.15</ecNumber>
    </recommendedName>
</protein>
<proteinExistence type="predicted"/>
<dbReference type="GO" id="GO:0010038">
    <property type="term" value="P:response to metal ion"/>
    <property type="evidence" value="ECO:0007669"/>
    <property type="project" value="InterPro"/>
</dbReference>
<keyword evidence="3" id="KW-1133">Transmembrane helix</keyword>
<evidence type="ECO:0000256" key="3">
    <source>
        <dbReference type="SAM" id="Phobius"/>
    </source>
</evidence>
<sequence>MVALCYTEPLHPAPRSAFDRIRRALLVTVLSILIPPYLAYAYLFQRSFIDPIMSAAKRESIKLDPKYKNPDLLKRIWSTKVGKIYLESDLEYQCQEGYCSSATMRNILKSIGISSLPPPRSGASTPLKYAQAIDKASNGQTTSSIVYGSEGYEAFMCTVKKANDPNYRVAVNFLRSPLFGITQPSYLPINFVLALFGGHFSVIVGYLEDEDLVAVFDVNHTYGPYLVDSKRLYDAVNSYDKMANNTRALIVSQVNISN</sequence>
<dbReference type="AlphaFoldDB" id="A0A1V9ZNU8"/>
<dbReference type="InterPro" id="IPR038156">
    <property type="entry name" value="PCS_N_sf"/>
</dbReference>
<dbReference type="InterPro" id="IPR038765">
    <property type="entry name" value="Papain-like_cys_pep_sf"/>
</dbReference>
<dbReference type="Pfam" id="PF05023">
    <property type="entry name" value="Phytochelatin"/>
    <property type="match status" value="1"/>
</dbReference>
<dbReference type="SUPFAM" id="SSF54001">
    <property type="entry name" value="Cysteine proteinases"/>
    <property type="match status" value="1"/>
</dbReference>
<keyword evidence="2" id="KW-0104">Cadmium</keyword>
<feature type="domain" description="Peptidase C83" evidence="4">
    <location>
        <begin position="197"/>
        <end position="247"/>
    </location>
</feature>
<organism evidence="5 6">
    <name type="scientific">Thraustotheca clavata</name>
    <dbReference type="NCBI Taxonomy" id="74557"/>
    <lineage>
        <taxon>Eukaryota</taxon>
        <taxon>Sar</taxon>
        <taxon>Stramenopiles</taxon>
        <taxon>Oomycota</taxon>
        <taxon>Saprolegniomycetes</taxon>
        <taxon>Saprolegniales</taxon>
        <taxon>Achlyaceae</taxon>
        <taxon>Thraustotheca</taxon>
    </lineage>
</organism>
<dbReference type="Gene3D" id="3.90.70.30">
    <property type="entry name" value="Phytochelatin synthase, N-terminal domain"/>
    <property type="match status" value="1"/>
</dbReference>
<dbReference type="GO" id="GO:0046938">
    <property type="term" value="P:phytochelatin biosynthetic process"/>
    <property type="evidence" value="ECO:0007669"/>
    <property type="project" value="InterPro"/>
</dbReference>
<evidence type="ECO:0000256" key="2">
    <source>
        <dbReference type="ARBA" id="ARBA00022539"/>
    </source>
</evidence>
<evidence type="ECO:0000313" key="6">
    <source>
        <dbReference type="Proteomes" id="UP000243217"/>
    </source>
</evidence>
<accession>A0A1V9ZNU8</accession>
<dbReference type="OrthoDB" id="46281at2759"/>
<keyword evidence="3" id="KW-0472">Membrane</keyword>
<evidence type="ECO:0000256" key="1">
    <source>
        <dbReference type="ARBA" id="ARBA00012468"/>
    </source>
</evidence>
<reference evidence="5 6" key="1">
    <citation type="journal article" date="2014" name="Genome Biol. Evol.">
        <title>The secreted proteins of Achlya hypogyna and Thraustotheca clavata identify the ancestral oomycete secretome and reveal gene acquisitions by horizontal gene transfer.</title>
        <authorList>
            <person name="Misner I."/>
            <person name="Blouin N."/>
            <person name="Leonard G."/>
            <person name="Richards T.A."/>
            <person name="Lane C.E."/>
        </authorList>
    </citation>
    <scope>NUCLEOTIDE SEQUENCE [LARGE SCALE GENOMIC DNA]</scope>
    <source>
        <strain evidence="5 6">ATCC 34112</strain>
    </source>
</reference>